<accession>A0A225DGV4</accession>
<name>A0A225DGV4_9BACT</name>
<feature type="region of interest" description="Disordered" evidence="1">
    <location>
        <begin position="1"/>
        <end position="52"/>
    </location>
</feature>
<sequence length="52" mass="5175">MRDRCGQDRVRNEADHEGHGNPAGPGKPAGAGGGSVGPCHRGLPSRGGQAVS</sequence>
<organism evidence="2 3">
    <name type="scientific">Fimbriiglobus ruber</name>
    <dbReference type="NCBI Taxonomy" id="1908690"/>
    <lineage>
        <taxon>Bacteria</taxon>
        <taxon>Pseudomonadati</taxon>
        <taxon>Planctomycetota</taxon>
        <taxon>Planctomycetia</taxon>
        <taxon>Gemmatales</taxon>
        <taxon>Gemmataceae</taxon>
        <taxon>Fimbriiglobus</taxon>
    </lineage>
</organism>
<dbReference type="AlphaFoldDB" id="A0A225DGV4"/>
<gene>
    <name evidence="2" type="ORF">FRUB_08188</name>
</gene>
<evidence type="ECO:0000313" key="2">
    <source>
        <dbReference type="EMBL" id="OWK35625.1"/>
    </source>
</evidence>
<protein>
    <submittedName>
        <fullName evidence="2">Uncharacterized protein</fullName>
    </submittedName>
</protein>
<feature type="compositionally biased region" description="Basic and acidic residues" evidence="1">
    <location>
        <begin position="1"/>
        <end position="19"/>
    </location>
</feature>
<evidence type="ECO:0000256" key="1">
    <source>
        <dbReference type="SAM" id="MobiDB-lite"/>
    </source>
</evidence>
<dbReference type="Proteomes" id="UP000214646">
    <property type="component" value="Unassembled WGS sequence"/>
</dbReference>
<dbReference type="EMBL" id="NIDE01000017">
    <property type="protein sequence ID" value="OWK35625.1"/>
    <property type="molecule type" value="Genomic_DNA"/>
</dbReference>
<keyword evidence="3" id="KW-1185">Reference proteome</keyword>
<reference evidence="3" key="1">
    <citation type="submission" date="2017-06" db="EMBL/GenBank/DDBJ databases">
        <title>Genome analysis of Fimbriiglobus ruber SP5, the first member of the order Planctomycetales with confirmed chitinolytic capability.</title>
        <authorList>
            <person name="Ravin N.V."/>
            <person name="Rakitin A.L."/>
            <person name="Ivanova A.A."/>
            <person name="Beletsky A.V."/>
            <person name="Kulichevskaya I.S."/>
            <person name="Mardanov A.V."/>
            <person name="Dedysh S.N."/>
        </authorList>
    </citation>
    <scope>NUCLEOTIDE SEQUENCE [LARGE SCALE GENOMIC DNA]</scope>
    <source>
        <strain evidence="3">SP5</strain>
    </source>
</reference>
<proteinExistence type="predicted"/>
<comment type="caution">
    <text evidence="2">The sequence shown here is derived from an EMBL/GenBank/DDBJ whole genome shotgun (WGS) entry which is preliminary data.</text>
</comment>
<evidence type="ECO:0000313" key="3">
    <source>
        <dbReference type="Proteomes" id="UP000214646"/>
    </source>
</evidence>
<feature type="compositionally biased region" description="Gly residues" evidence="1">
    <location>
        <begin position="21"/>
        <end position="36"/>
    </location>
</feature>